<reference evidence="1" key="1">
    <citation type="submission" date="2019-02" db="EMBL/GenBank/DDBJ databases">
        <title>A novel Candidatus Liberibacter species associated with the New Zealand native fuchsia psyllid, Ctenarytaina fuchsiae.</title>
        <authorList>
            <person name="Thompson S.M."/>
            <person name="Jorgensen N."/>
            <person name="David C."/>
            <person name="Bulman S.R."/>
            <person name="Smith G.R."/>
        </authorList>
    </citation>
    <scope>NUCLEOTIDE SEQUENCE</scope>
    <source>
        <strain evidence="1">Oxford</strain>
    </source>
</reference>
<proteinExistence type="predicted"/>
<protein>
    <submittedName>
        <fullName evidence="1">Type II toxin-antitoxin system HicB family antitoxin</fullName>
    </submittedName>
</protein>
<dbReference type="EMBL" id="SEOL01000005">
    <property type="protein sequence ID" value="MBL0849099.1"/>
    <property type="molecule type" value="Genomic_DNA"/>
</dbReference>
<dbReference type="Proteomes" id="UP000736856">
    <property type="component" value="Unassembled WGS sequence"/>
</dbReference>
<dbReference type="InterPro" id="IPR035069">
    <property type="entry name" value="TTHA1013/TTHA0281-like"/>
</dbReference>
<evidence type="ECO:0000313" key="1">
    <source>
        <dbReference type="EMBL" id="MBL0849099.1"/>
    </source>
</evidence>
<gene>
    <name evidence="1" type="ORF">EU981_03340</name>
</gene>
<dbReference type="Gene3D" id="3.30.160.250">
    <property type="match status" value="1"/>
</dbReference>
<organism evidence="1 2">
    <name type="scientific">Candidatus Liberibacter ctenarytainae</name>
    <dbReference type="NCBI Taxonomy" id="2020335"/>
    <lineage>
        <taxon>Bacteria</taxon>
        <taxon>Pseudomonadati</taxon>
        <taxon>Pseudomonadota</taxon>
        <taxon>Alphaproteobacteria</taxon>
        <taxon>Hyphomicrobiales</taxon>
        <taxon>Rhizobiaceae</taxon>
        <taxon>Liberibacter</taxon>
    </lineage>
</organism>
<sequence length="141" mass="15883">MSIDILTYPIVIVDIDGDQVAIPLDFKGCIISDGKTLDEAFDNLKLAVLEWEDTATEKEVNIPQPCSVSMKEFRPILEMLLDGELAGTSFWGNEAFVDMGRKDNIFINNPTELSKRPHHEKFSTNFIFVRQDDIDLSSSLS</sequence>
<name>A0A937AJA0_9HYPH</name>
<accession>A0A937AJA0</accession>
<comment type="caution">
    <text evidence="1">The sequence shown here is derived from an EMBL/GenBank/DDBJ whole genome shotgun (WGS) entry which is preliminary data.</text>
</comment>
<evidence type="ECO:0000313" key="2">
    <source>
        <dbReference type="Proteomes" id="UP000736856"/>
    </source>
</evidence>
<dbReference type="AlphaFoldDB" id="A0A937AJA0"/>
<dbReference type="SUPFAM" id="SSF143100">
    <property type="entry name" value="TTHA1013/TTHA0281-like"/>
    <property type="match status" value="1"/>
</dbReference>